<dbReference type="Pfam" id="PF11174">
    <property type="entry name" value="DUF2970"/>
    <property type="match status" value="1"/>
</dbReference>
<evidence type="ECO:0000313" key="2">
    <source>
        <dbReference type="EMBL" id="SFC53086.1"/>
    </source>
</evidence>
<protein>
    <recommendedName>
        <fullName evidence="4">DUF2970 domain-containing protein</fullName>
    </recommendedName>
</protein>
<evidence type="ECO:0008006" key="4">
    <source>
        <dbReference type="Google" id="ProtNLM"/>
    </source>
</evidence>
<evidence type="ECO:0000313" key="3">
    <source>
        <dbReference type="Proteomes" id="UP000198862"/>
    </source>
</evidence>
<sequence>MKTLFSLIQSVLAAAFGVQSEGKRRKDFQQSSPKQLIAIGITFLIIFIFTVIFIVKLVLP</sequence>
<organism evidence="2 3">
    <name type="scientific">Pseudoalteromonas denitrificans DSM 6059</name>
    <dbReference type="NCBI Taxonomy" id="1123010"/>
    <lineage>
        <taxon>Bacteria</taxon>
        <taxon>Pseudomonadati</taxon>
        <taxon>Pseudomonadota</taxon>
        <taxon>Gammaproteobacteria</taxon>
        <taxon>Alteromonadales</taxon>
        <taxon>Pseudoalteromonadaceae</taxon>
        <taxon>Pseudoalteromonas</taxon>
    </lineage>
</organism>
<dbReference type="OrthoDB" id="5625885at2"/>
<evidence type="ECO:0000256" key="1">
    <source>
        <dbReference type="SAM" id="Phobius"/>
    </source>
</evidence>
<feature type="transmembrane region" description="Helical" evidence="1">
    <location>
        <begin position="36"/>
        <end position="59"/>
    </location>
</feature>
<accession>A0A1I1JX64</accession>
<dbReference type="EMBL" id="FOLO01000011">
    <property type="protein sequence ID" value="SFC53086.1"/>
    <property type="molecule type" value="Genomic_DNA"/>
</dbReference>
<keyword evidence="3" id="KW-1185">Reference proteome</keyword>
<dbReference type="STRING" id="1123010.SAMN02745724_01885"/>
<reference evidence="2 3" key="1">
    <citation type="submission" date="2016-10" db="EMBL/GenBank/DDBJ databases">
        <authorList>
            <person name="de Groot N.N."/>
        </authorList>
    </citation>
    <scope>NUCLEOTIDE SEQUENCE [LARGE SCALE GENOMIC DNA]</scope>
    <source>
        <strain evidence="2 3">DSM 6059</strain>
    </source>
</reference>
<gene>
    <name evidence="2" type="ORF">SAMN02745724_01885</name>
</gene>
<dbReference type="RefSeq" id="WP_091983098.1">
    <property type="nucleotide sequence ID" value="NZ_FOLO01000011.1"/>
</dbReference>
<dbReference type="AlphaFoldDB" id="A0A1I1JX64"/>
<dbReference type="Proteomes" id="UP000198862">
    <property type="component" value="Unassembled WGS sequence"/>
</dbReference>
<keyword evidence="1" id="KW-0812">Transmembrane</keyword>
<keyword evidence="1" id="KW-0472">Membrane</keyword>
<keyword evidence="1" id="KW-1133">Transmembrane helix</keyword>
<name>A0A1I1JX64_9GAMM</name>
<dbReference type="InterPro" id="IPR021344">
    <property type="entry name" value="DUF2970"/>
</dbReference>
<proteinExistence type="predicted"/>